<evidence type="ECO:0000256" key="1">
    <source>
        <dbReference type="ARBA" id="ARBA00004651"/>
    </source>
</evidence>
<proteinExistence type="inferred from homology"/>
<dbReference type="Pfam" id="PF01594">
    <property type="entry name" value="AI-2E_transport"/>
    <property type="match status" value="1"/>
</dbReference>
<dbReference type="RefSeq" id="WP_377541946.1">
    <property type="nucleotide sequence ID" value="NZ_JBHSBN010000002.1"/>
</dbReference>
<dbReference type="PANTHER" id="PTHR21716">
    <property type="entry name" value="TRANSMEMBRANE PROTEIN"/>
    <property type="match status" value="1"/>
</dbReference>
<feature type="region of interest" description="Disordered" evidence="8">
    <location>
        <begin position="1"/>
        <end position="54"/>
    </location>
</feature>
<dbReference type="EMBL" id="JBHSBN010000002">
    <property type="protein sequence ID" value="MFC4104954.1"/>
    <property type="molecule type" value="Genomic_DNA"/>
</dbReference>
<feature type="transmembrane region" description="Helical" evidence="9">
    <location>
        <begin position="62"/>
        <end position="80"/>
    </location>
</feature>
<evidence type="ECO:0000256" key="4">
    <source>
        <dbReference type="ARBA" id="ARBA00022475"/>
    </source>
</evidence>
<keyword evidence="6 9" id="KW-1133">Transmembrane helix</keyword>
<evidence type="ECO:0000256" key="8">
    <source>
        <dbReference type="SAM" id="MobiDB-lite"/>
    </source>
</evidence>
<accession>A0ABV8KG34</accession>
<reference evidence="11" key="1">
    <citation type="journal article" date="2019" name="Int. J. Syst. Evol. Microbiol.">
        <title>The Global Catalogue of Microorganisms (GCM) 10K type strain sequencing project: providing services to taxonomists for standard genome sequencing and annotation.</title>
        <authorList>
            <consortium name="The Broad Institute Genomics Platform"/>
            <consortium name="The Broad Institute Genome Sequencing Center for Infectious Disease"/>
            <person name="Wu L."/>
            <person name="Ma J."/>
        </authorList>
    </citation>
    <scope>NUCLEOTIDE SEQUENCE [LARGE SCALE GENOMIC DNA]</scope>
    <source>
        <strain evidence="11">2902at01</strain>
    </source>
</reference>
<keyword evidence="3" id="KW-0813">Transport</keyword>
<organism evidence="10 11">
    <name type="scientific">Micromonospora zhanjiangensis</name>
    <dbReference type="NCBI Taxonomy" id="1522057"/>
    <lineage>
        <taxon>Bacteria</taxon>
        <taxon>Bacillati</taxon>
        <taxon>Actinomycetota</taxon>
        <taxon>Actinomycetes</taxon>
        <taxon>Micromonosporales</taxon>
        <taxon>Micromonosporaceae</taxon>
        <taxon>Micromonospora</taxon>
    </lineage>
</organism>
<keyword evidence="11" id="KW-1185">Reference proteome</keyword>
<gene>
    <name evidence="10" type="ORF">ACFOX0_03230</name>
</gene>
<evidence type="ECO:0000256" key="3">
    <source>
        <dbReference type="ARBA" id="ARBA00022448"/>
    </source>
</evidence>
<comment type="similarity">
    <text evidence="2">Belongs to the autoinducer-2 exporter (AI-2E) (TC 2.A.86) family.</text>
</comment>
<protein>
    <submittedName>
        <fullName evidence="10">AI-2E family transporter</fullName>
    </submittedName>
</protein>
<feature type="transmembrane region" description="Helical" evidence="9">
    <location>
        <begin position="349"/>
        <end position="374"/>
    </location>
</feature>
<evidence type="ECO:0000313" key="11">
    <source>
        <dbReference type="Proteomes" id="UP001595868"/>
    </source>
</evidence>
<feature type="transmembrane region" description="Helical" evidence="9">
    <location>
        <begin position="305"/>
        <end position="329"/>
    </location>
</feature>
<dbReference type="InterPro" id="IPR002549">
    <property type="entry name" value="AI-2E-like"/>
</dbReference>
<evidence type="ECO:0000256" key="2">
    <source>
        <dbReference type="ARBA" id="ARBA00009773"/>
    </source>
</evidence>
<keyword evidence="5 9" id="KW-0812">Transmembrane</keyword>
<comment type="caution">
    <text evidence="10">The sequence shown here is derived from an EMBL/GenBank/DDBJ whole genome shotgun (WGS) entry which is preliminary data.</text>
</comment>
<feature type="transmembrane region" description="Helical" evidence="9">
    <location>
        <begin position="86"/>
        <end position="107"/>
    </location>
</feature>
<evidence type="ECO:0000256" key="5">
    <source>
        <dbReference type="ARBA" id="ARBA00022692"/>
    </source>
</evidence>
<name>A0ABV8KG34_9ACTN</name>
<evidence type="ECO:0000256" key="9">
    <source>
        <dbReference type="SAM" id="Phobius"/>
    </source>
</evidence>
<keyword evidence="4" id="KW-1003">Cell membrane</keyword>
<evidence type="ECO:0000256" key="6">
    <source>
        <dbReference type="ARBA" id="ARBA00022989"/>
    </source>
</evidence>
<sequence length="395" mass="41831">MGDQEDPDSGAMASRDAEALARQGTPVGGGEAIASAETEAAETRSADAPLGRPGRRLDRRSPYLLGLLGAAGVATTYALVELLVAARGVLILIAVALFLAIGLDPAVRLLERRMPRWAAVTVVVCCLLAVVGGFLAVAIPALISQVGQLTRQLPRLLAELRDHSTLIGRANDHFHLQKRLEEVATGNDRQLAGGVVVAGRLVLGATTATVTALVLTIYFLVDLPRIRQLIYRMFPHSRRPRAILLGDEMFAKIGGFVLGNLLTSLIAGLGTFLWLVIFGVPYPLLLALMVALLDLVPIIGSTVGGIVVTLVAFSVSLPVALATLAYYIVFRLTEDYLLVPKIVGRVVRVPATLTFVAVLIGGVSLGIVGALIAIPVAASIRIVLEETVFPRLDRS</sequence>
<evidence type="ECO:0000256" key="7">
    <source>
        <dbReference type="ARBA" id="ARBA00023136"/>
    </source>
</evidence>
<evidence type="ECO:0000313" key="10">
    <source>
        <dbReference type="EMBL" id="MFC4104954.1"/>
    </source>
</evidence>
<keyword evidence="7 9" id="KW-0472">Membrane</keyword>
<dbReference type="Proteomes" id="UP001595868">
    <property type="component" value="Unassembled WGS sequence"/>
</dbReference>
<feature type="transmembrane region" description="Helical" evidence="9">
    <location>
        <begin position="201"/>
        <end position="221"/>
    </location>
</feature>
<comment type="subcellular location">
    <subcellularLocation>
        <location evidence="1">Cell membrane</location>
        <topology evidence="1">Multi-pass membrane protein</topology>
    </subcellularLocation>
</comment>
<dbReference type="PANTHER" id="PTHR21716:SF53">
    <property type="entry name" value="PERMEASE PERM-RELATED"/>
    <property type="match status" value="1"/>
</dbReference>
<feature type="transmembrane region" description="Helical" evidence="9">
    <location>
        <begin position="119"/>
        <end position="143"/>
    </location>
</feature>